<comment type="pathway">
    <text evidence="2">Protein modification; protein ubiquitination.</text>
</comment>
<evidence type="ECO:0000256" key="4">
    <source>
        <dbReference type="ARBA" id="ARBA00022679"/>
    </source>
</evidence>
<dbReference type="AlphaFoldDB" id="A0A9W9I0L8"/>
<feature type="domain" description="RING-type" evidence="11">
    <location>
        <begin position="872"/>
        <end position="926"/>
    </location>
</feature>
<organism evidence="13 14">
    <name type="scientific">Penicillium capsulatum</name>
    <dbReference type="NCBI Taxonomy" id="69766"/>
    <lineage>
        <taxon>Eukaryota</taxon>
        <taxon>Fungi</taxon>
        <taxon>Dikarya</taxon>
        <taxon>Ascomycota</taxon>
        <taxon>Pezizomycotina</taxon>
        <taxon>Eurotiomycetes</taxon>
        <taxon>Eurotiomycetidae</taxon>
        <taxon>Eurotiales</taxon>
        <taxon>Aspergillaceae</taxon>
        <taxon>Penicillium</taxon>
    </lineage>
</organism>
<dbReference type="Pfam" id="PF22605">
    <property type="entry name" value="IBR_2"/>
    <property type="match status" value="1"/>
</dbReference>
<evidence type="ECO:0000256" key="8">
    <source>
        <dbReference type="ARBA" id="ARBA00022786"/>
    </source>
</evidence>
<evidence type="ECO:0000256" key="3">
    <source>
        <dbReference type="ARBA" id="ARBA00012251"/>
    </source>
</evidence>
<dbReference type="SUPFAM" id="SSF53300">
    <property type="entry name" value="vWA-like"/>
    <property type="match status" value="1"/>
</dbReference>
<keyword evidence="14" id="KW-1185">Reference proteome</keyword>
<dbReference type="EC" id="2.3.2.31" evidence="3"/>
<dbReference type="InterPro" id="IPR031127">
    <property type="entry name" value="E3_UB_ligase_RBR"/>
</dbReference>
<dbReference type="InterPro" id="IPR044066">
    <property type="entry name" value="TRIAD_supradom"/>
</dbReference>
<feature type="domain" description="RING-type" evidence="12">
    <location>
        <begin position="868"/>
        <end position="1103"/>
    </location>
</feature>
<keyword evidence="9" id="KW-0862">Zinc</keyword>
<reference evidence="13" key="2">
    <citation type="journal article" date="2023" name="IMA Fungus">
        <title>Comparative genomic study of the Penicillium genus elucidates a diverse pangenome and 15 lateral gene transfer events.</title>
        <authorList>
            <person name="Petersen C."/>
            <person name="Sorensen T."/>
            <person name="Nielsen M.R."/>
            <person name="Sondergaard T.E."/>
            <person name="Sorensen J.L."/>
            <person name="Fitzpatrick D.A."/>
            <person name="Frisvad J.C."/>
            <person name="Nielsen K.L."/>
        </authorList>
    </citation>
    <scope>NUCLEOTIDE SEQUENCE</scope>
    <source>
        <strain evidence="13">IBT 21917</strain>
    </source>
</reference>
<dbReference type="PANTHER" id="PTHR11685">
    <property type="entry name" value="RBR FAMILY RING FINGER AND IBR DOMAIN-CONTAINING"/>
    <property type="match status" value="1"/>
</dbReference>
<evidence type="ECO:0000256" key="6">
    <source>
        <dbReference type="ARBA" id="ARBA00022737"/>
    </source>
</evidence>
<accession>A0A9W9I0L8</accession>
<gene>
    <name evidence="13" type="ORF">N7492_006513</name>
</gene>
<reference evidence="13" key="1">
    <citation type="submission" date="2022-11" db="EMBL/GenBank/DDBJ databases">
        <authorList>
            <person name="Petersen C."/>
        </authorList>
    </citation>
    <scope>NUCLEOTIDE SEQUENCE</scope>
    <source>
        <strain evidence="13">IBT 21917</strain>
    </source>
</reference>
<dbReference type="InterPro" id="IPR001841">
    <property type="entry name" value="Znf_RING"/>
</dbReference>
<dbReference type="EMBL" id="JAPQKO010000005">
    <property type="protein sequence ID" value="KAJ5161121.1"/>
    <property type="molecule type" value="Genomic_DNA"/>
</dbReference>
<protein>
    <recommendedName>
        <fullName evidence="3">RBR-type E3 ubiquitin transferase</fullName>
        <ecNumber evidence="3">2.3.2.31</ecNumber>
    </recommendedName>
</protein>
<dbReference type="SUPFAM" id="SSF57850">
    <property type="entry name" value="RING/U-box"/>
    <property type="match status" value="2"/>
</dbReference>
<sequence length="1113" mass="124465">MEEEYDLLIIADATASMGSYLTALNTSLPQIISISALTGSFSRIGLLAYRDYLDDLLEWSGWLHQNDSGEAASQSDLITLAISLAATGGGDYPEATKTAFAKAYEVMRPEAKTVILLYTDAPPHANIASMERGSNGEAEKSSLLKEDSYGGFGPSFVDWVSATNMLRHGDKNAQVFSILERSIGRDAAYYNFMSTMTGGSCILLNESSPEIIAKVTVEILLAWMGVEKTPAAGPGKGDEKDLSADLSRYISGDGIKKVESESSKETVRFMRCVESTETTFAQNIAETQLNADALKRYLPKRSIPVQNFAERWKTDGAYRNVAIEHLLTMIHTDVRAIALNPVFGTLWRTICNDRAYDRREEVLEAFSTSLNKLSNSDDRARMKIWLEESYDFSADVLAMINKVPQEEQYPCVVLDPTQSFPTFDAEADADEGDKPITDLTRGDLLEIGRSCNATILRRLGRILTRLTFINSAEELPEHLAKTSLEQVPRIPLALTEQKYGREFWKVLLHLIVPGTMLSARPAALVAALSLRLGMEFLFKPAVSQMLFFKDKWNDLATPENWTIGCMALLIDADEIYQRRQQYLGTNDQTEETAQLLNPSDRTLFEKLVAFKMLELNLDTPLTARVPWTPNKSIAPIGPLVTCRSCQYPRSVTIMGQSGKCGMCLATDYPTSAEKEARIKGRVSTDDTTVSEATWVECFDRSCRAQYIVYAVDALNVRAKCHYCRRLKEAKEAKRKAETAPVVQCKQCHNRMIWPKAYRPSTFKESEFICPPCMSGRDPAEDVSLAARKIAVENTFAWLIQDKKTPGTTPFENRSIFHTISAIGTDNFVSQIELFPSFKGPLIHLGKPIVNTESLISSLRETVANRQTAQTECSLCFSTFHPRDLNPACGRRGCLQRICTKCLNSWYKLNASGSIINTAALACPFCRRLPAARTLAKYGMGIHAVRDLANAVRDKGTMIYAWCRECNTAREYVARDCARGAPPEIKNWTCTECVEDQERRRIEDERRQAEQMMADARIADDAARFVEAERRREEVAKRAQAREIERSKPCPKCRITSLRIDGCGHMTCPVSKCRTDWCWFCGKAFIKADIYGHMHNAHGGIFGDGMDDILSVDE</sequence>
<dbReference type="GO" id="GO:0061630">
    <property type="term" value="F:ubiquitin protein ligase activity"/>
    <property type="evidence" value="ECO:0007669"/>
    <property type="project" value="UniProtKB-EC"/>
</dbReference>
<keyword evidence="7 10" id="KW-0863">Zinc-finger</keyword>
<evidence type="ECO:0000256" key="5">
    <source>
        <dbReference type="ARBA" id="ARBA00022723"/>
    </source>
</evidence>
<evidence type="ECO:0000313" key="13">
    <source>
        <dbReference type="EMBL" id="KAJ5161121.1"/>
    </source>
</evidence>
<dbReference type="Proteomes" id="UP001146351">
    <property type="component" value="Unassembled WGS sequence"/>
</dbReference>
<comment type="catalytic activity">
    <reaction evidence="1">
        <text>[E2 ubiquitin-conjugating enzyme]-S-ubiquitinyl-L-cysteine + [acceptor protein]-L-lysine = [E2 ubiquitin-conjugating enzyme]-L-cysteine + [acceptor protein]-N(6)-ubiquitinyl-L-lysine.</text>
        <dbReference type="EC" id="2.3.2.31"/>
    </reaction>
</comment>
<evidence type="ECO:0000259" key="12">
    <source>
        <dbReference type="PROSITE" id="PS51873"/>
    </source>
</evidence>
<dbReference type="PROSITE" id="PS51873">
    <property type="entry name" value="TRIAD"/>
    <property type="match status" value="1"/>
</dbReference>
<dbReference type="PROSITE" id="PS50089">
    <property type="entry name" value="ZF_RING_2"/>
    <property type="match status" value="1"/>
</dbReference>
<dbReference type="Gene3D" id="3.40.50.410">
    <property type="entry name" value="von Willebrand factor, type A domain"/>
    <property type="match status" value="1"/>
</dbReference>
<dbReference type="Gene3D" id="3.30.40.10">
    <property type="entry name" value="Zinc/RING finger domain, C3HC4 (zinc finger)"/>
    <property type="match status" value="1"/>
</dbReference>
<proteinExistence type="predicted"/>
<keyword evidence="6" id="KW-0677">Repeat</keyword>
<name>A0A9W9I0L8_9EURO</name>
<comment type="caution">
    <text evidence="13">The sequence shown here is derived from an EMBL/GenBank/DDBJ whole genome shotgun (WGS) entry which is preliminary data.</text>
</comment>
<evidence type="ECO:0000256" key="7">
    <source>
        <dbReference type="ARBA" id="ARBA00022771"/>
    </source>
</evidence>
<keyword evidence="5" id="KW-0479">Metal-binding</keyword>
<evidence type="ECO:0000256" key="9">
    <source>
        <dbReference type="ARBA" id="ARBA00022833"/>
    </source>
</evidence>
<evidence type="ECO:0000256" key="2">
    <source>
        <dbReference type="ARBA" id="ARBA00004906"/>
    </source>
</evidence>
<dbReference type="GO" id="GO:0016567">
    <property type="term" value="P:protein ubiquitination"/>
    <property type="evidence" value="ECO:0007669"/>
    <property type="project" value="InterPro"/>
</dbReference>
<keyword evidence="4" id="KW-0808">Transferase</keyword>
<dbReference type="InterPro" id="IPR013083">
    <property type="entry name" value="Znf_RING/FYVE/PHD"/>
</dbReference>
<dbReference type="InterPro" id="IPR054694">
    <property type="entry name" value="Parkin-like_IBR"/>
</dbReference>
<evidence type="ECO:0000313" key="14">
    <source>
        <dbReference type="Proteomes" id="UP001146351"/>
    </source>
</evidence>
<dbReference type="Gene3D" id="1.20.120.1750">
    <property type="match status" value="1"/>
</dbReference>
<dbReference type="GO" id="GO:0008270">
    <property type="term" value="F:zinc ion binding"/>
    <property type="evidence" value="ECO:0007669"/>
    <property type="project" value="UniProtKB-KW"/>
</dbReference>
<evidence type="ECO:0000259" key="11">
    <source>
        <dbReference type="PROSITE" id="PS50089"/>
    </source>
</evidence>
<dbReference type="OrthoDB" id="10009520at2759"/>
<keyword evidence="8" id="KW-0833">Ubl conjugation pathway</keyword>
<evidence type="ECO:0000256" key="1">
    <source>
        <dbReference type="ARBA" id="ARBA00001798"/>
    </source>
</evidence>
<dbReference type="InterPro" id="IPR036465">
    <property type="entry name" value="vWFA_dom_sf"/>
</dbReference>
<evidence type="ECO:0000256" key="10">
    <source>
        <dbReference type="PROSITE-ProRule" id="PRU00175"/>
    </source>
</evidence>